<evidence type="ECO:0000259" key="8">
    <source>
        <dbReference type="Pfam" id="PF22528"/>
    </source>
</evidence>
<dbReference type="CDD" id="cd02440">
    <property type="entry name" value="AdoMet_MTases"/>
    <property type="match status" value="1"/>
</dbReference>
<keyword evidence="3 7" id="KW-0949">S-adenosyl-L-methionine</keyword>
<comment type="similarity">
    <text evidence="6">Belongs to the class I-like SAM-binding methyltransferase superfamily. Protein arginine N-methyltransferase family. PRMT7 subfamily.</text>
</comment>
<comment type="function">
    <text evidence="5">Essential arginine methyltransferase that can both catalyze the formation of omega-N monomethylarginine (MMA) and symmetrical dimethylarginine (sDMA). Specifically mediates the symmetrical dimethylation of arginine residues in the small nuclear ribonucleoproteins SmD1 and SmD3.</text>
</comment>
<dbReference type="EC" id="2.1.1.-" evidence="6"/>
<dbReference type="GO" id="GO:0016274">
    <property type="term" value="F:protein-arginine N-methyltransferase activity"/>
    <property type="evidence" value="ECO:0007669"/>
    <property type="project" value="InterPro"/>
</dbReference>
<reference evidence="9" key="1">
    <citation type="submission" date="2021-12" db="EMBL/GenBank/DDBJ databases">
        <authorList>
            <person name="King R."/>
        </authorList>
    </citation>
    <scope>NUCLEOTIDE SEQUENCE</scope>
</reference>
<dbReference type="FunFam" id="3.40.50.150:FF:000070">
    <property type="entry name" value="Protein arginine N-methyltransferase 7"/>
    <property type="match status" value="1"/>
</dbReference>
<dbReference type="Pfam" id="PF06325">
    <property type="entry name" value="PrmA"/>
    <property type="match status" value="1"/>
</dbReference>
<dbReference type="InterPro" id="IPR025799">
    <property type="entry name" value="Arg_MeTrfase"/>
</dbReference>
<evidence type="ECO:0000256" key="7">
    <source>
        <dbReference type="PROSITE-ProRule" id="PRU01015"/>
    </source>
</evidence>
<gene>
    <name evidence="9" type="ORF">BEMITA_LOCUS820</name>
</gene>
<dbReference type="PANTHER" id="PTHR11006">
    <property type="entry name" value="PROTEIN ARGININE N-METHYLTRANSFERASE"/>
    <property type="match status" value="1"/>
</dbReference>
<evidence type="ECO:0000256" key="3">
    <source>
        <dbReference type="ARBA" id="ARBA00022691"/>
    </source>
</evidence>
<protein>
    <recommendedName>
        <fullName evidence="6">Protein arginine N-methyltransferase</fullName>
        <ecNumber evidence="6">2.1.1.-</ecNumber>
    </recommendedName>
</protein>
<dbReference type="AlphaFoldDB" id="A0A9N9ZZX8"/>
<feature type="domain" description="Protein arginine N-methyltransferase" evidence="8">
    <location>
        <begin position="563"/>
        <end position="688"/>
    </location>
</feature>
<dbReference type="InterPro" id="IPR029063">
    <property type="entry name" value="SAM-dependent_MTases_sf"/>
</dbReference>
<feature type="domain" description="Protein arginine N-methyltransferase" evidence="8">
    <location>
        <begin position="199"/>
        <end position="380"/>
    </location>
</feature>
<dbReference type="GO" id="GO:0032259">
    <property type="term" value="P:methylation"/>
    <property type="evidence" value="ECO:0007669"/>
    <property type="project" value="UniProtKB-KW"/>
</dbReference>
<comment type="function">
    <text evidence="6">Arginine methyltransferase that can both catalyze the formation of omega-N monomethylarginine (MMA) and symmetrical dimethylarginine (sDMA).</text>
</comment>
<keyword evidence="10" id="KW-1185">Reference proteome</keyword>
<dbReference type="PIRSF" id="PIRSF036946">
    <property type="entry name" value="Arg_N-mtase"/>
    <property type="match status" value="1"/>
</dbReference>
<accession>A0A9N9ZZX8</accession>
<evidence type="ECO:0000256" key="1">
    <source>
        <dbReference type="ARBA" id="ARBA00022603"/>
    </source>
</evidence>
<evidence type="ECO:0000256" key="2">
    <source>
        <dbReference type="ARBA" id="ARBA00022679"/>
    </source>
</evidence>
<dbReference type="PANTHER" id="PTHR11006:SF4">
    <property type="entry name" value="PROTEIN ARGININE N-METHYLTRANSFERASE 7"/>
    <property type="match status" value="1"/>
</dbReference>
<dbReference type="PROSITE" id="PS51678">
    <property type="entry name" value="SAM_MT_PRMT"/>
    <property type="match status" value="2"/>
</dbReference>
<dbReference type="Pfam" id="PF22528">
    <property type="entry name" value="PRMT_C"/>
    <property type="match status" value="2"/>
</dbReference>
<dbReference type="EMBL" id="OU963862">
    <property type="protein sequence ID" value="CAH0381142.1"/>
    <property type="molecule type" value="Genomic_DNA"/>
</dbReference>
<dbReference type="GO" id="GO:0042054">
    <property type="term" value="F:histone methyltransferase activity"/>
    <property type="evidence" value="ECO:0007669"/>
    <property type="project" value="TreeGrafter"/>
</dbReference>
<dbReference type="FunFam" id="2.70.160.11:FF:000014">
    <property type="entry name" value="Protein arginine N-methyltransferase 7"/>
    <property type="match status" value="1"/>
</dbReference>
<dbReference type="InterPro" id="IPR055135">
    <property type="entry name" value="PRMT_dom"/>
</dbReference>
<dbReference type="Gene3D" id="3.40.50.150">
    <property type="entry name" value="Vaccinia Virus protein VP39"/>
    <property type="match status" value="2"/>
</dbReference>
<evidence type="ECO:0000256" key="5">
    <source>
        <dbReference type="ARBA" id="ARBA00025081"/>
    </source>
</evidence>
<sequence length="704" mass="79750">MITLLSIRRDVSKFRVWNYSVKRIMSVFTETVNPITGACDWEMQDDEYDFHQEIARSSYADMLYDTERNQKYEAAIKIAIDTVHGFGKEANVLDIGTGTGLLSMMAAKHGADRIIACEAFEPIGKCAEEVVEKNGFASKIKVVKKRSTELKVGVDLPYRFNILVTEVFDTELIGEGAVCTFNHAHSELLESDAIVVPNSATVYAQVVESELVSNWNKLRDFKFGQQTSIKIPDFINNCAGAAAVHDVQLSQLPLQSFRSITSPLPVLKFDFSGKTRIREREESVVVFKASVTGTAQAVFMWWDLVMDPFSQITLSCAPYWAHPDVKVDISGPEAANLIPWRDHWMQAIYYLPSEVPVQQNHEFSLVSSHDEFSLWFSVTSSMRVQDDGKFSNKPICTCGLHLSMPRARIGCLNDTLRRKKYYRALQKKITQDTICLCLSDLSLLSLMAASLNPKKVYYLDTNVIFTKTLEKIIEHNNLQNKIQIFNKKEDLLSICDKVNLIVGEPHFSSSTLPWHNLQFWHLATQFRQICSDNVSMIPYKVVFSGLVVQFDHLWKIQAPLKTVEGFNTEPFDKLINNAIDLSDNAIDAQPLWEYGCRALSAPFQVLQIDLGANVSVSDSGFIHCLKKGTCHGVVLWADWCLDDLDIISTGPLDLINEKLVWDKYTKQGVFFFPQYKTVSHSNKISYLSLFQHKIPDVSFEFSLS</sequence>
<dbReference type="Gene3D" id="2.70.160.11">
    <property type="entry name" value="Hnrnp arginine n-methyltransferase1"/>
    <property type="match status" value="2"/>
</dbReference>
<evidence type="ECO:0000313" key="10">
    <source>
        <dbReference type="Proteomes" id="UP001152759"/>
    </source>
</evidence>
<organism evidence="9 10">
    <name type="scientific">Bemisia tabaci</name>
    <name type="common">Sweetpotato whitefly</name>
    <name type="synonym">Aleurodes tabaci</name>
    <dbReference type="NCBI Taxonomy" id="7038"/>
    <lineage>
        <taxon>Eukaryota</taxon>
        <taxon>Metazoa</taxon>
        <taxon>Ecdysozoa</taxon>
        <taxon>Arthropoda</taxon>
        <taxon>Hexapoda</taxon>
        <taxon>Insecta</taxon>
        <taxon>Pterygota</taxon>
        <taxon>Neoptera</taxon>
        <taxon>Paraneoptera</taxon>
        <taxon>Hemiptera</taxon>
        <taxon>Sternorrhyncha</taxon>
        <taxon>Aleyrodoidea</taxon>
        <taxon>Aleyrodidae</taxon>
        <taxon>Aleyrodinae</taxon>
        <taxon>Bemisia</taxon>
    </lineage>
</organism>
<keyword evidence="1 7" id="KW-0489">Methyltransferase</keyword>
<dbReference type="Proteomes" id="UP001152759">
    <property type="component" value="Chromosome 1"/>
</dbReference>
<keyword evidence="4" id="KW-0677">Repeat</keyword>
<name>A0A9N9ZZX8_BEMTA</name>
<dbReference type="FunFam" id="3.40.50.150:FF:000071">
    <property type="entry name" value="Protein arginine N-methyltransferase 7"/>
    <property type="match status" value="1"/>
</dbReference>
<dbReference type="KEGG" id="btab:109041113"/>
<dbReference type="InterPro" id="IPR014644">
    <property type="entry name" value="MeTrfase_PRMT7"/>
</dbReference>
<evidence type="ECO:0000256" key="6">
    <source>
        <dbReference type="PIRNR" id="PIRNR036946"/>
    </source>
</evidence>
<evidence type="ECO:0000256" key="4">
    <source>
        <dbReference type="ARBA" id="ARBA00022737"/>
    </source>
</evidence>
<evidence type="ECO:0000313" key="9">
    <source>
        <dbReference type="EMBL" id="CAH0381142.1"/>
    </source>
</evidence>
<proteinExistence type="inferred from homology"/>
<keyword evidence="2 7" id="KW-0808">Transferase</keyword>
<dbReference type="SUPFAM" id="SSF53335">
    <property type="entry name" value="S-adenosyl-L-methionine-dependent methyltransferases"/>
    <property type="match status" value="2"/>
</dbReference>